<dbReference type="GO" id="GO:0005223">
    <property type="term" value="F:intracellularly cGMP-activated cation channel activity"/>
    <property type="evidence" value="ECO:0007669"/>
    <property type="project" value="TreeGrafter"/>
</dbReference>
<evidence type="ECO:0000256" key="5">
    <source>
        <dbReference type="ARBA" id="ARBA00023065"/>
    </source>
</evidence>
<feature type="region of interest" description="Disordered" evidence="9">
    <location>
        <begin position="644"/>
        <end position="714"/>
    </location>
</feature>
<dbReference type="AlphaFoldDB" id="A0A5N4AWT5"/>
<dbReference type="FunFam" id="2.60.120.10:FF:000078">
    <property type="entry name" value="Cyclic nucleotide-gated channel"/>
    <property type="match status" value="1"/>
</dbReference>
<dbReference type="FunFam" id="1.10.287.630:FF:000001">
    <property type="entry name" value="Cyclic nucleotide-gated channel alpha 3"/>
    <property type="match status" value="1"/>
</dbReference>
<dbReference type="InterPro" id="IPR050866">
    <property type="entry name" value="CNG_cation_channel"/>
</dbReference>
<keyword evidence="8" id="KW-0407">Ion channel</keyword>
<proteinExistence type="predicted"/>
<dbReference type="Proteomes" id="UP000327044">
    <property type="component" value="Unassembled WGS sequence"/>
</dbReference>
<dbReference type="Gene3D" id="2.60.120.10">
    <property type="entry name" value="Jelly Rolls"/>
    <property type="match status" value="1"/>
</dbReference>
<evidence type="ECO:0000313" key="13">
    <source>
        <dbReference type="Proteomes" id="UP000327044"/>
    </source>
</evidence>
<comment type="caution">
    <text evidence="12">The sequence shown here is derived from an EMBL/GenBank/DDBJ whole genome shotgun (WGS) entry which is preliminary data.</text>
</comment>
<protein>
    <recommendedName>
        <fullName evidence="11">Cyclic nucleotide-binding domain-containing protein</fullName>
    </recommendedName>
</protein>
<name>A0A5N4AWT5_PHOPY</name>
<evidence type="ECO:0000256" key="2">
    <source>
        <dbReference type="ARBA" id="ARBA00022448"/>
    </source>
</evidence>
<evidence type="ECO:0000256" key="3">
    <source>
        <dbReference type="ARBA" id="ARBA00022692"/>
    </source>
</evidence>
<keyword evidence="6 10" id="KW-0472">Membrane</keyword>
<keyword evidence="4 10" id="KW-1133">Transmembrane helix</keyword>
<comment type="subcellular location">
    <subcellularLocation>
        <location evidence="1">Membrane</location>
        <topology evidence="1">Multi-pass membrane protein</topology>
    </subcellularLocation>
</comment>
<organism evidence="12 13">
    <name type="scientific">Photinus pyralis</name>
    <name type="common">Common eastern firefly</name>
    <name type="synonym">Lampyris pyralis</name>
    <dbReference type="NCBI Taxonomy" id="7054"/>
    <lineage>
        <taxon>Eukaryota</taxon>
        <taxon>Metazoa</taxon>
        <taxon>Ecdysozoa</taxon>
        <taxon>Arthropoda</taxon>
        <taxon>Hexapoda</taxon>
        <taxon>Insecta</taxon>
        <taxon>Pterygota</taxon>
        <taxon>Neoptera</taxon>
        <taxon>Endopterygota</taxon>
        <taxon>Coleoptera</taxon>
        <taxon>Polyphaga</taxon>
        <taxon>Elateriformia</taxon>
        <taxon>Elateroidea</taxon>
        <taxon>Lampyridae</taxon>
        <taxon>Lampyrinae</taxon>
        <taxon>Photinus</taxon>
    </lineage>
</organism>
<dbReference type="GO" id="GO:0017071">
    <property type="term" value="C:intracellular cyclic nucleotide activated cation channel complex"/>
    <property type="evidence" value="ECO:0007669"/>
    <property type="project" value="TreeGrafter"/>
</dbReference>
<keyword evidence="13" id="KW-1185">Reference proteome</keyword>
<dbReference type="OrthoDB" id="421226at2759"/>
<feature type="transmembrane region" description="Helical" evidence="10">
    <location>
        <begin position="210"/>
        <end position="230"/>
    </location>
</feature>
<dbReference type="PROSITE" id="PS00889">
    <property type="entry name" value="CNMP_BINDING_2"/>
    <property type="match status" value="1"/>
</dbReference>
<dbReference type="InterPro" id="IPR018490">
    <property type="entry name" value="cNMP-bd_dom_sf"/>
</dbReference>
<dbReference type="InterPro" id="IPR005821">
    <property type="entry name" value="Ion_trans_dom"/>
</dbReference>
<keyword evidence="3 10" id="KW-0812">Transmembrane</keyword>
<keyword evidence="2" id="KW-0813">Transport</keyword>
<accession>A0A5N4AWT5</accession>
<dbReference type="GO" id="GO:0005886">
    <property type="term" value="C:plasma membrane"/>
    <property type="evidence" value="ECO:0007669"/>
    <property type="project" value="TreeGrafter"/>
</dbReference>
<keyword evidence="7" id="KW-1071">Ligand-gated ion channel</keyword>
<dbReference type="CDD" id="cd00038">
    <property type="entry name" value="CAP_ED"/>
    <property type="match status" value="1"/>
</dbReference>
<dbReference type="PROSITE" id="PS00888">
    <property type="entry name" value="CNMP_BINDING_1"/>
    <property type="match status" value="1"/>
</dbReference>
<evidence type="ECO:0000256" key="4">
    <source>
        <dbReference type="ARBA" id="ARBA00022989"/>
    </source>
</evidence>
<dbReference type="InterPro" id="IPR014710">
    <property type="entry name" value="RmlC-like_jellyroll"/>
</dbReference>
<dbReference type="SUPFAM" id="SSF51206">
    <property type="entry name" value="cAMP-binding domain-like"/>
    <property type="match status" value="1"/>
</dbReference>
<feature type="compositionally biased region" description="Polar residues" evidence="9">
    <location>
        <begin position="661"/>
        <end position="688"/>
    </location>
</feature>
<dbReference type="EMBL" id="VVIM01000002">
    <property type="protein sequence ID" value="KAB0801801.1"/>
    <property type="molecule type" value="Genomic_DNA"/>
</dbReference>
<feature type="compositionally biased region" description="Polar residues" evidence="9">
    <location>
        <begin position="702"/>
        <end position="714"/>
    </location>
</feature>
<dbReference type="GO" id="GO:0044877">
    <property type="term" value="F:protein-containing complex binding"/>
    <property type="evidence" value="ECO:0007669"/>
    <property type="project" value="TreeGrafter"/>
</dbReference>
<feature type="region of interest" description="Disordered" evidence="9">
    <location>
        <begin position="119"/>
        <end position="151"/>
    </location>
</feature>
<dbReference type="PROSITE" id="PS50042">
    <property type="entry name" value="CNMP_BINDING_3"/>
    <property type="match status" value="1"/>
</dbReference>
<evidence type="ECO:0000256" key="9">
    <source>
        <dbReference type="SAM" id="MobiDB-lite"/>
    </source>
</evidence>
<dbReference type="Gene3D" id="1.10.287.630">
    <property type="entry name" value="Helix hairpin bin"/>
    <property type="match status" value="1"/>
</dbReference>
<dbReference type="PANTHER" id="PTHR45638:SF1">
    <property type="entry name" value="CYCLIC NUCLEOTIDE-GATED ION CHANNEL SUBUNIT B, ISOFORM A"/>
    <property type="match status" value="1"/>
</dbReference>
<feature type="compositionally biased region" description="Polar residues" evidence="9">
    <location>
        <begin position="644"/>
        <end position="654"/>
    </location>
</feature>
<dbReference type="Pfam" id="PF00520">
    <property type="entry name" value="Ion_trans"/>
    <property type="match status" value="1"/>
</dbReference>
<evidence type="ECO:0000256" key="8">
    <source>
        <dbReference type="ARBA" id="ARBA00023303"/>
    </source>
</evidence>
<dbReference type="FunCoup" id="A0A5N4AWT5">
    <property type="interactions" value="17"/>
</dbReference>
<dbReference type="GO" id="GO:0030553">
    <property type="term" value="F:cGMP binding"/>
    <property type="evidence" value="ECO:0007669"/>
    <property type="project" value="TreeGrafter"/>
</dbReference>
<dbReference type="PANTHER" id="PTHR45638">
    <property type="entry name" value="CYCLIC NUCLEOTIDE-GATED CATION CHANNEL SUBUNIT A"/>
    <property type="match status" value="1"/>
</dbReference>
<feature type="domain" description="Cyclic nucleotide-binding" evidence="11">
    <location>
        <begin position="484"/>
        <end position="587"/>
    </location>
</feature>
<dbReference type="GO" id="GO:0005222">
    <property type="term" value="F:intracellularly cAMP-activated cation channel activity"/>
    <property type="evidence" value="ECO:0007669"/>
    <property type="project" value="TreeGrafter"/>
</dbReference>
<dbReference type="InterPro" id="IPR000595">
    <property type="entry name" value="cNMP-bd_dom"/>
</dbReference>
<dbReference type="FunFam" id="1.10.287.70:FF:000072">
    <property type="entry name" value="Cyclic nucleotide gated channel beta 3"/>
    <property type="match status" value="1"/>
</dbReference>
<feature type="transmembrane region" description="Helical" evidence="10">
    <location>
        <begin position="380"/>
        <end position="398"/>
    </location>
</feature>
<evidence type="ECO:0000259" key="11">
    <source>
        <dbReference type="PROSITE" id="PS50042"/>
    </source>
</evidence>
<dbReference type="InParanoid" id="A0A5N4AWT5"/>
<reference evidence="12 13" key="1">
    <citation type="journal article" date="2018" name="Elife">
        <title>Firefly genomes illuminate parallel origins of bioluminescence in beetles.</title>
        <authorList>
            <person name="Fallon T.R."/>
            <person name="Lower S.E."/>
            <person name="Chang C.H."/>
            <person name="Bessho-Uehara M."/>
            <person name="Martin G.J."/>
            <person name="Bewick A.J."/>
            <person name="Behringer M."/>
            <person name="Debat H.J."/>
            <person name="Wong I."/>
            <person name="Day J.C."/>
            <person name="Suvorov A."/>
            <person name="Silva C.J."/>
            <person name="Stanger-Hall K.F."/>
            <person name="Hall D.W."/>
            <person name="Schmitz R.J."/>
            <person name="Nelson D.R."/>
            <person name="Lewis S.M."/>
            <person name="Shigenobu S."/>
            <person name="Bybee S.M."/>
            <person name="Larracuente A.M."/>
            <person name="Oba Y."/>
            <person name="Weng J.K."/>
        </authorList>
    </citation>
    <scope>NUCLEOTIDE SEQUENCE [LARGE SCALE GENOMIC DNA]</scope>
    <source>
        <strain evidence="12">1611_PpyrPB1</strain>
        <tissue evidence="12">Whole body</tissue>
    </source>
</reference>
<evidence type="ECO:0000256" key="10">
    <source>
        <dbReference type="SAM" id="Phobius"/>
    </source>
</evidence>
<evidence type="ECO:0000256" key="6">
    <source>
        <dbReference type="ARBA" id="ARBA00023136"/>
    </source>
</evidence>
<evidence type="ECO:0000313" key="12">
    <source>
        <dbReference type="EMBL" id="KAB0801801.1"/>
    </source>
</evidence>
<feature type="transmembrane region" description="Helical" evidence="10">
    <location>
        <begin position="177"/>
        <end position="195"/>
    </location>
</feature>
<dbReference type="SUPFAM" id="SSF81324">
    <property type="entry name" value="Voltage-gated potassium channels"/>
    <property type="match status" value="1"/>
</dbReference>
<gene>
    <name evidence="12" type="ORF">PPYR_03987</name>
</gene>
<feature type="transmembrane region" description="Helical" evidence="10">
    <location>
        <begin position="317"/>
        <end position="334"/>
    </location>
</feature>
<dbReference type="Gene3D" id="1.10.287.70">
    <property type="match status" value="1"/>
</dbReference>
<sequence>MENIYRLKKNMVYPEKINLNELSRKTSAFSTTSWCSEPLDDGNTDDNTDCNKENVDDLSVRSVNGGSEKDNSVNSIKSNNSVIANKQFIRDRVRTLIDAFTQRTRSIRETIELPVTPSISSQEVTPGVARAKEEDTDENMDSTAAPEDQPTNQERTIYERFNSLYNSATLDSQGKPYLIWMCVAASAVMYNLWAVPLRSTFPYQTPSNRIVWMFFDYLSDTIYLIDVLFIQTRTTYVSQGFTVSEYKLTRLNYFRKMYFKLDVFSLIPLDLLFFYIGPDHAIFRLPRIFKVHTFWALIDFIDKLVASPHIIRLTRTLLNMFYLIHLNACAYYAISLWEGIGTNDFVYDGQGNAYIVCFYFATKTATSIGKNPKPTQEVEYMFMTFSWLLGVFVFAVLIGQIRDIIATATQSKTEYRKLADETLEYIRRLNLPQEMLKRVQVWFNYTWETQRTLDENVILDFLPQKTKADLAMDIHIKTLSKVKIFADCDEALLRELVLQLKSVIYLPGDLICKKGDIGKEMYIVQSGKVQVLGPIDNLVLATLSEGCVFGEISLLGIKGMNRRTADIRSYGYSNLFVLSKSDLQDALRYHPDAQMLLVAKAKELMKQNEEMERKNKATIVIKNPSETESEPKIIKTVMQTLPANSNLNHTLTSGSKRKSLPANSNVNCTNGPQRKSLSNSNKFQSRYTSPAIAEDNRDSDQTFETKVTVHRTSN</sequence>
<evidence type="ECO:0000256" key="1">
    <source>
        <dbReference type="ARBA" id="ARBA00004141"/>
    </source>
</evidence>
<dbReference type="Pfam" id="PF00027">
    <property type="entry name" value="cNMP_binding"/>
    <property type="match status" value="1"/>
</dbReference>
<dbReference type="InterPro" id="IPR018488">
    <property type="entry name" value="cNMP-bd_CS"/>
</dbReference>
<dbReference type="SMART" id="SM00100">
    <property type="entry name" value="cNMP"/>
    <property type="match status" value="1"/>
</dbReference>
<evidence type="ECO:0000256" key="7">
    <source>
        <dbReference type="ARBA" id="ARBA00023286"/>
    </source>
</evidence>
<keyword evidence="5" id="KW-0406">Ion transport</keyword>